<gene>
    <name evidence="2" type="ORF">OJ996_09295</name>
</gene>
<keyword evidence="3" id="KW-1185">Reference proteome</keyword>
<accession>A0ABT3G2R4</accession>
<keyword evidence="1" id="KW-0732">Signal</keyword>
<proteinExistence type="predicted"/>
<dbReference type="RefSeq" id="WP_264513270.1">
    <property type="nucleotide sequence ID" value="NZ_JAPDDR010000004.1"/>
</dbReference>
<reference evidence="2" key="1">
    <citation type="submission" date="2022-10" db="EMBL/GenBank/DDBJ databases">
        <title>Luteolibacter sp. GHJ8, whole genome shotgun sequencing project.</title>
        <authorList>
            <person name="Zhao G."/>
            <person name="Shen L."/>
        </authorList>
    </citation>
    <scope>NUCLEOTIDE SEQUENCE</scope>
    <source>
        <strain evidence="2">GHJ8</strain>
    </source>
</reference>
<name>A0ABT3G2R4_9BACT</name>
<protein>
    <submittedName>
        <fullName evidence="2">Uncharacterized protein</fullName>
    </submittedName>
</protein>
<evidence type="ECO:0000256" key="1">
    <source>
        <dbReference type="SAM" id="SignalP"/>
    </source>
</evidence>
<dbReference type="Proteomes" id="UP001165653">
    <property type="component" value="Unassembled WGS sequence"/>
</dbReference>
<dbReference type="EMBL" id="JAPDDR010000004">
    <property type="protein sequence ID" value="MCW1913769.1"/>
    <property type="molecule type" value="Genomic_DNA"/>
</dbReference>
<feature type="signal peptide" evidence="1">
    <location>
        <begin position="1"/>
        <end position="17"/>
    </location>
</feature>
<sequence>MKAVLLLLALMLQPLAAQELWKGAKAGMSEAEVRTAIPGLKQPGKPGELATGTKEKLYLPDVKIEGETFTAHFYFLGEKLDQVMLTLENKDRTVDAILPLFETLRTGFIKTHGKPTEQKRDKNAVMTLNSDSWDRKDTRLTLIVFGAHLSEAILNINYQANPLD</sequence>
<comment type="caution">
    <text evidence="2">The sequence shown here is derived from an EMBL/GenBank/DDBJ whole genome shotgun (WGS) entry which is preliminary data.</text>
</comment>
<organism evidence="2 3">
    <name type="scientific">Luteolibacter rhizosphaerae</name>
    <dbReference type="NCBI Taxonomy" id="2989719"/>
    <lineage>
        <taxon>Bacteria</taxon>
        <taxon>Pseudomonadati</taxon>
        <taxon>Verrucomicrobiota</taxon>
        <taxon>Verrucomicrobiia</taxon>
        <taxon>Verrucomicrobiales</taxon>
        <taxon>Verrucomicrobiaceae</taxon>
        <taxon>Luteolibacter</taxon>
    </lineage>
</organism>
<evidence type="ECO:0000313" key="2">
    <source>
        <dbReference type="EMBL" id="MCW1913769.1"/>
    </source>
</evidence>
<feature type="chain" id="PRO_5047333272" evidence="1">
    <location>
        <begin position="18"/>
        <end position="164"/>
    </location>
</feature>
<evidence type="ECO:0000313" key="3">
    <source>
        <dbReference type="Proteomes" id="UP001165653"/>
    </source>
</evidence>